<keyword evidence="2" id="KW-1185">Reference proteome</keyword>
<organism evidence="2 3">
    <name type="scientific">Toxocara canis</name>
    <name type="common">Canine roundworm</name>
    <dbReference type="NCBI Taxonomy" id="6265"/>
    <lineage>
        <taxon>Eukaryota</taxon>
        <taxon>Metazoa</taxon>
        <taxon>Ecdysozoa</taxon>
        <taxon>Nematoda</taxon>
        <taxon>Chromadorea</taxon>
        <taxon>Rhabditida</taxon>
        <taxon>Spirurina</taxon>
        <taxon>Ascaridomorpha</taxon>
        <taxon>Ascaridoidea</taxon>
        <taxon>Toxocaridae</taxon>
        <taxon>Toxocara</taxon>
    </lineage>
</organism>
<sequence length="136" mass="15164">SEGRQPDEWQRVRQLEHNQYVKHPGDKNLQAEQKEMPVEKSVIAMEGTTPGNERNILYSTFKERDKGVRKGTSCKTTTAAVFVTLLGLSLLSTAGGQLTCDSRGVMVRIPQPHGCPRIGEGIVRRVQVTVATREYQ</sequence>
<dbReference type="WBParaSite" id="TCNE_0000486601-mRNA-1">
    <property type="protein sequence ID" value="TCNE_0000486601-mRNA-1"/>
    <property type="gene ID" value="TCNE_0000486601"/>
</dbReference>
<reference evidence="1 2" key="2">
    <citation type="submission" date="2018-11" db="EMBL/GenBank/DDBJ databases">
        <authorList>
            <consortium name="Pathogen Informatics"/>
        </authorList>
    </citation>
    <scope>NUCLEOTIDE SEQUENCE [LARGE SCALE GENOMIC DNA]</scope>
</reference>
<protein>
    <submittedName>
        <fullName evidence="3">Glycoprotein</fullName>
    </submittedName>
</protein>
<dbReference type="Proteomes" id="UP000050794">
    <property type="component" value="Unassembled WGS sequence"/>
</dbReference>
<proteinExistence type="predicted"/>
<name>A0A183U8P6_TOXCA</name>
<evidence type="ECO:0000313" key="3">
    <source>
        <dbReference type="WBParaSite" id="TCNE_0000486601-mRNA-1"/>
    </source>
</evidence>
<gene>
    <name evidence="1" type="ORF">TCNE_LOCUS4866</name>
</gene>
<accession>A0A183U8P6</accession>
<evidence type="ECO:0000313" key="1">
    <source>
        <dbReference type="EMBL" id="VDM32901.1"/>
    </source>
</evidence>
<reference evidence="3" key="1">
    <citation type="submission" date="2016-06" db="UniProtKB">
        <authorList>
            <consortium name="WormBaseParasite"/>
        </authorList>
    </citation>
    <scope>IDENTIFICATION</scope>
</reference>
<dbReference type="AlphaFoldDB" id="A0A183U8P6"/>
<dbReference type="EMBL" id="UYWY01009566">
    <property type="protein sequence ID" value="VDM32901.1"/>
    <property type="molecule type" value="Genomic_DNA"/>
</dbReference>
<evidence type="ECO:0000313" key="2">
    <source>
        <dbReference type="Proteomes" id="UP000050794"/>
    </source>
</evidence>